<evidence type="ECO:0000313" key="1">
    <source>
        <dbReference type="EMBL" id="MBB6328761.1"/>
    </source>
</evidence>
<dbReference type="SUPFAM" id="SSF53335">
    <property type="entry name" value="S-adenosyl-L-methionine-dependent methyltransferases"/>
    <property type="match status" value="1"/>
</dbReference>
<dbReference type="GO" id="GO:0032259">
    <property type="term" value="P:methylation"/>
    <property type="evidence" value="ECO:0007669"/>
    <property type="project" value="UniProtKB-KW"/>
</dbReference>
<proteinExistence type="predicted"/>
<keyword evidence="1" id="KW-0808">Transferase</keyword>
<keyword evidence="2" id="KW-1185">Reference proteome</keyword>
<organism evidence="1 2">
    <name type="scientific">Algoriphagus iocasae</name>
    <dbReference type="NCBI Taxonomy" id="1836499"/>
    <lineage>
        <taxon>Bacteria</taxon>
        <taxon>Pseudomonadati</taxon>
        <taxon>Bacteroidota</taxon>
        <taxon>Cytophagia</taxon>
        <taxon>Cytophagales</taxon>
        <taxon>Cyclobacteriaceae</taxon>
        <taxon>Algoriphagus</taxon>
    </lineage>
</organism>
<dbReference type="EMBL" id="JACIJO010000005">
    <property type="protein sequence ID" value="MBB6328761.1"/>
    <property type="molecule type" value="Genomic_DNA"/>
</dbReference>
<dbReference type="Gene3D" id="3.40.50.150">
    <property type="entry name" value="Vaccinia Virus protein VP39"/>
    <property type="match status" value="1"/>
</dbReference>
<dbReference type="GO" id="GO:0008168">
    <property type="term" value="F:methyltransferase activity"/>
    <property type="evidence" value="ECO:0007669"/>
    <property type="project" value="UniProtKB-KW"/>
</dbReference>
<dbReference type="InterPro" id="IPR029063">
    <property type="entry name" value="SAM-dependent_MTases_sf"/>
</dbReference>
<evidence type="ECO:0000313" key="2">
    <source>
        <dbReference type="Proteomes" id="UP000588604"/>
    </source>
</evidence>
<name>A0A841N3N3_9BACT</name>
<comment type="caution">
    <text evidence="1">The sequence shown here is derived from an EMBL/GenBank/DDBJ whole genome shotgun (WGS) entry which is preliminary data.</text>
</comment>
<gene>
    <name evidence="1" type="ORF">FHS59_004420</name>
</gene>
<dbReference type="Proteomes" id="UP000588604">
    <property type="component" value="Unassembled WGS sequence"/>
</dbReference>
<reference evidence="1 2" key="1">
    <citation type="submission" date="2020-08" db="EMBL/GenBank/DDBJ databases">
        <title>Genomic Encyclopedia of Type Strains, Phase IV (KMG-IV): sequencing the most valuable type-strain genomes for metagenomic binning, comparative biology and taxonomic classification.</title>
        <authorList>
            <person name="Goeker M."/>
        </authorList>
    </citation>
    <scope>NUCLEOTIDE SEQUENCE [LARGE SCALE GENOMIC DNA]</scope>
    <source>
        <strain evidence="1 2">DSM 102044</strain>
    </source>
</reference>
<dbReference type="CDD" id="cd02440">
    <property type="entry name" value="AdoMet_MTases"/>
    <property type="match status" value="1"/>
</dbReference>
<accession>A0A841N3N3</accession>
<dbReference type="AlphaFoldDB" id="A0A841N3N3"/>
<dbReference type="Pfam" id="PF13578">
    <property type="entry name" value="Methyltransf_24"/>
    <property type="match status" value="1"/>
</dbReference>
<sequence length="202" mass="22970">MDSDQTIEVYDLGAGSKKVNSLYRKVADITKYSTSSKKFALLYQFFCLQTPAKTVLELGTCMGITSRYLSLATKGKVYTFEGSENIQNVAIPKHGYTNIDFILGDINKELPLLLEKIQVVDFALIDATHTYEDTIHYFELLLEKVTSTSIIAIGDIYWSKEMNRAWQEIKSHQAVKLSLDFYECGIVFFECPIEKTNYLLAI</sequence>
<keyword evidence="1" id="KW-0489">Methyltransferase</keyword>
<protein>
    <submittedName>
        <fullName evidence="1">Putative O-methyltransferase YrrM</fullName>
    </submittedName>
</protein>